<reference evidence="1 2" key="1">
    <citation type="journal article" date="2019" name="Int. J. Syst. Evol. Microbiol.">
        <title>The Global Catalogue of Microorganisms (GCM) 10K type strain sequencing project: providing services to taxonomists for standard genome sequencing and annotation.</title>
        <authorList>
            <consortium name="The Broad Institute Genomics Platform"/>
            <consortium name="The Broad Institute Genome Sequencing Center for Infectious Disease"/>
            <person name="Wu L."/>
            <person name="Ma J."/>
        </authorList>
    </citation>
    <scope>NUCLEOTIDE SEQUENCE [LARGE SCALE GENOMIC DNA]</scope>
    <source>
        <strain evidence="1 2">JCM 10303</strain>
    </source>
</reference>
<dbReference type="Pfam" id="PF11175">
    <property type="entry name" value="DUF2961"/>
    <property type="match status" value="1"/>
</dbReference>
<dbReference type="RefSeq" id="WP_009950683.1">
    <property type="nucleotide sequence ID" value="NZ_BAAAGS010000054.1"/>
</dbReference>
<protein>
    <recommendedName>
        <fullName evidence="3">DUF2961 domain-containing protein</fullName>
    </recommendedName>
</protein>
<sequence length="831" mass="89690">MYLGVATLAAATVVADAGLSPEAAFAQRNAAARGAVGWDTYRDVNGLTQLRGGEQSRQFSSFARDGSNNDGFQGTFSCLRTWQRGCVIAEHSGPGEISSIWFTREPWGDVTGTGNIVIELDGRVVLDRPLIDVVTGRVGGPFQWPLVGNADDASGGAVIKVPMPYRESMRVTVQNNPYFYHVNTRTFPDSNGVQTFNPADGASDVLRRLRGFGVADPKPSAPGARPTRRDFELAPGASVRVAELSGPAQINQLRVRLPQVLASPQVVDDGMAYGQGGGSRFRMAVHPGNQGIRVIRRYDPQIAYQVARMNVDGVPAGEWRSGAAAPGAWGVQIIEVPPALTAGKSSVEIANQFLSSSLDVNEFRYDVHSKVNGEWVRTDVLDLGPAHPGEEAAHGYRIDNPVFARSKLVGRYGFPPDQVAASDAMLETTRVRITFDGRTTVDAPIGEFFGTGLGEHDVRTMMSSVDPGLDGWYTAWWPMPFSRNATVEIVNTGGAVVRGATAEVVSAPMEIGTNTGYFHATHRRAPTTPGQDWTFVDAKGAGTFYGVTHTMRGLIPPGMRSAARPLSVENQAAANQRNYLEGDERFYVNGSSSPAWHGTGSEDYYEAGWYFRDGTTFSMPLAGNPSHELNADGCRYDCTGAYRLMVPDAVPFADGLLAGIEHGPLNDEPGDYSSVAYWYGGHPAEQRLTDEVDLADPASRDRHGYRAQGEAVASLNATYEGGRNPSPMTRATTTATGPISFDVAVDANGEGVRLRRLGDQQNAYQAVDVRIDGQPAGRWLQPLGNPHHRWLEDEFDVAPGLTDGKQSVRVELFPVQGAPAWSASKYSVYSR</sequence>
<evidence type="ECO:0000313" key="2">
    <source>
        <dbReference type="Proteomes" id="UP001500729"/>
    </source>
</evidence>
<dbReference type="InterPro" id="IPR021345">
    <property type="entry name" value="DUF2961"/>
</dbReference>
<organism evidence="1 2">
    <name type="scientific">Saccharopolyspora erythraea</name>
    <name type="common">Streptomyces erythraeus</name>
    <dbReference type="NCBI Taxonomy" id="1836"/>
    <lineage>
        <taxon>Bacteria</taxon>
        <taxon>Bacillati</taxon>
        <taxon>Actinomycetota</taxon>
        <taxon>Actinomycetes</taxon>
        <taxon>Pseudonocardiales</taxon>
        <taxon>Pseudonocardiaceae</taxon>
        <taxon>Saccharopolyspora</taxon>
    </lineage>
</organism>
<dbReference type="Gene3D" id="2.60.120.1390">
    <property type="match status" value="3"/>
</dbReference>
<proteinExistence type="predicted"/>
<gene>
    <name evidence="1" type="ORF">GCM10009533_57560</name>
</gene>
<dbReference type="Proteomes" id="UP001500729">
    <property type="component" value="Unassembled WGS sequence"/>
</dbReference>
<evidence type="ECO:0000313" key="1">
    <source>
        <dbReference type="EMBL" id="GAA0551703.1"/>
    </source>
</evidence>
<name>A0ABN1DTG3_SACER</name>
<dbReference type="EMBL" id="BAAAGS010000054">
    <property type="protein sequence ID" value="GAA0551703.1"/>
    <property type="molecule type" value="Genomic_DNA"/>
</dbReference>
<accession>A0ABN1DTG3</accession>
<keyword evidence="2" id="KW-1185">Reference proteome</keyword>
<comment type="caution">
    <text evidence="1">The sequence shown here is derived from an EMBL/GenBank/DDBJ whole genome shotgun (WGS) entry which is preliminary data.</text>
</comment>
<evidence type="ECO:0008006" key="3">
    <source>
        <dbReference type="Google" id="ProtNLM"/>
    </source>
</evidence>